<gene>
    <name evidence="1" type="ORF">FRC0190_00202</name>
</gene>
<dbReference type="EMBL" id="LR738855">
    <property type="protein sequence ID" value="VZH84165.1"/>
    <property type="molecule type" value="Genomic_DNA"/>
</dbReference>
<name>A0A6I8MD33_9CORY</name>
<reference evidence="1 2" key="1">
    <citation type="submission" date="2019-11" db="EMBL/GenBank/DDBJ databases">
        <authorList>
            <person name="Brisse S."/>
        </authorList>
    </citation>
    <scope>NUCLEOTIDE SEQUENCE [LARGE SCALE GENOMIC DNA]</scope>
    <source>
        <strain evidence="1">FRC0190</strain>
    </source>
</reference>
<dbReference type="AlphaFoldDB" id="A0A6I8MD33"/>
<accession>A0A6I8MD33</accession>
<dbReference type="Proteomes" id="UP000423525">
    <property type="component" value="Chromosome"/>
</dbReference>
<organism evidence="1 2">
    <name type="scientific">Corynebacterium rouxii</name>
    <dbReference type="NCBI Taxonomy" id="2719119"/>
    <lineage>
        <taxon>Bacteria</taxon>
        <taxon>Bacillati</taxon>
        <taxon>Actinomycetota</taxon>
        <taxon>Actinomycetes</taxon>
        <taxon>Mycobacteriales</taxon>
        <taxon>Corynebacteriaceae</taxon>
        <taxon>Corynebacterium</taxon>
    </lineage>
</organism>
<dbReference type="KEGG" id="crf:FRC0190_00202"/>
<proteinExistence type="predicted"/>
<sequence length="49" mass="5778">MDDASIADEWWENLPDRRKIQIHHWIVSPRQITIQELPGQIALIEGTEQ</sequence>
<evidence type="ECO:0000313" key="1">
    <source>
        <dbReference type="EMBL" id="VZH84165.1"/>
    </source>
</evidence>
<evidence type="ECO:0000313" key="2">
    <source>
        <dbReference type="Proteomes" id="UP000423525"/>
    </source>
</evidence>
<protein>
    <submittedName>
        <fullName evidence="1">Uncharacterized protein</fullName>
    </submittedName>
</protein>